<proteinExistence type="predicted"/>
<dbReference type="EMBL" id="BPQQ01000010">
    <property type="protein sequence ID" value="GJD99002.1"/>
    <property type="molecule type" value="Genomic_DNA"/>
</dbReference>
<protein>
    <recommendedName>
        <fullName evidence="7">AlgX/AlgJ SGNH hydrolase-like domain-containing protein</fullName>
    </recommendedName>
</protein>
<dbReference type="RefSeq" id="WP_238233885.1">
    <property type="nucleotide sequence ID" value="NZ_BPQQ01000010.1"/>
</dbReference>
<dbReference type="InterPro" id="IPR031811">
    <property type="entry name" value="ALGX/ALGJ_SGNH-like"/>
</dbReference>
<evidence type="ECO:0000256" key="2">
    <source>
        <dbReference type="ARBA" id="ARBA00005182"/>
    </source>
</evidence>
<accession>A0ABQ4SA29</accession>
<sequence length="314" mass="35284">MTKRDGDLVHVGQDGWLFLTGGTNAVLRQYRPSLAGAWRLRRWRRLIERRTARAAGLGIRHLHVVVPEKLSIYDHKLDGLRLDPARAPARRLGALMARSSAAGAWIDLVGPLRAAREADPPLYRRTDTHWSPEGCLLCFHAIMRALGAVPPPDLAGRPSACHESVLDLGMKLDPSPRESVRFFEFRRDAARVQANALVETFEAEGRLMDLHVGANVVYRNENPAADPRTLVLFGDSCAHFDTFFLTGLLAESFREVHFVWSSSLDWDYVARVRPHLLLVEMAERFLARLPDDRFDLDAFARARLAAPRGSDARV</sequence>
<keyword evidence="6" id="KW-0016">Alginate biosynthesis</keyword>
<evidence type="ECO:0000313" key="8">
    <source>
        <dbReference type="EMBL" id="GJD99002.1"/>
    </source>
</evidence>
<dbReference type="Pfam" id="PF16822">
    <property type="entry name" value="ALGX"/>
    <property type="match status" value="1"/>
</dbReference>
<keyword evidence="5" id="KW-0574">Periplasm</keyword>
<evidence type="ECO:0000256" key="5">
    <source>
        <dbReference type="ARBA" id="ARBA00022764"/>
    </source>
</evidence>
<comment type="pathway">
    <text evidence="2">Glycan biosynthesis; alginate biosynthesis.</text>
</comment>
<dbReference type="Proteomes" id="UP001055153">
    <property type="component" value="Unassembled WGS sequence"/>
</dbReference>
<reference evidence="8" key="1">
    <citation type="journal article" date="2021" name="Front. Microbiol.">
        <title>Comprehensive Comparative Genomics and Phenotyping of Methylobacterium Species.</title>
        <authorList>
            <person name="Alessa O."/>
            <person name="Ogura Y."/>
            <person name="Fujitani Y."/>
            <person name="Takami H."/>
            <person name="Hayashi T."/>
            <person name="Sahin N."/>
            <person name="Tani A."/>
        </authorList>
    </citation>
    <scope>NUCLEOTIDE SEQUENCE</scope>
    <source>
        <strain evidence="8">DSM 17168</strain>
    </source>
</reference>
<name>A0ABQ4SA29_9HYPH</name>
<evidence type="ECO:0000256" key="6">
    <source>
        <dbReference type="ARBA" id="ARBA00022841"/>
    </source>
</evidence>
<keyword evidence="4" id="KW-0732">Signal</keyword>
<gene>
    <name evidence="8" type="ORF">GMJLKIPL_0915</name>
</gene>
<keyword evidence="9" id="KW-1185">Reference proteome</keyword>
<evidence type="ECO:0000256" key="3">
    <source>
        <dbReference type="ARBA" id="ARBA00022679"/>
    </source>
</evidence>
<evidence type="ECO:0000259" key="7">
    <source>
        <dbReference type="Pfam" id="PF16822"/>
    </source>
</evidence>
<evidence type="ECO:0000256" key="4">
    <source>
        <dbReference type="ARBA" id="ARBA00022729"/>
    </source>
</evidence>
<comment type="subcellular location">
    <subcellularLocation>
        <location evidence="1">Periplasm</location>
    </subcellularLocation>
</comment>
<organism evidence="8 9">
    <name type="scientific">Methylobacterium isbiliense</name>
    <dbReference type="NCBI Taxonomy" id="315478"/>
    <lineage>
        <taxon>Bacteria</taxon>
        <taxon>Pseudomonadati</taxon>
        <taxon>Pseudomonadota</taxon>
        <taxon>Alphaproteobacteria</taxon>
        <taxon>Hyphomicrobiales</taxon>
        <taxon>Methylobacteriaceae</taxon>
        <taxon>Methylobacterium</taxon>
    </lineage>
</organism>
<evidence type="ECO:0000256" key="1">
    <source>
        <dbReference type="ARBA" id="ARBA00004418"/>
    </source>
</evidence>
<keyword evidence="3" id="KW-0808">Transferase</keyword>
<feature type="domain" description="AlgX/AlgJ SGNH hydrolase-like" evidence="7">
    <location>
        <begin position="9"/>
        <end position="152"/>
    </location>
</feature>
<reference evidence="8" key="2">
    <citation type="submission" date="2021-08" db="EMBL/GenBank/DDBJ databases">
        <authorList>
            <person name="Tani A."/>
            <person name="Ola A."/>
            <person name="Ogura Y."/>
            <person name="Katsura K."/>
            <person name="Hayashi T."/>
        </authorList>
    </citation>
    <scope>NUCLEOTIDE SEQUENCE</scope>
    <source>
        <strain evidence="8">DSM 17168</strain>
    </source>
</reference>
<evidence type="ECO:0000313" key="9">
    <source>
        <dbReference type="Proteomes" id="UP001055153"/>
    </source>
</evidence>
<comment type="caution">
    <text evidence="8">The sequence shown here is derived from an EMBL/GenBank/DDBJ whole genome shotgun (WGS) entry which is preliminary data.</text>
</comment>